<accession>A0ABS5BJS8</accession>
<dbReference type="Proteomes" id="UP000676565">
    <property type="component" value="Unassembled WGS sequence"/>
</dbReference>
<reference evidence="3 4" key="1">
    <citation type="submission" date="2021-04" db="EMBL/GenBank/DDBJ databases">
        <authorList>
            <person name="Ivanova A."/>
        </authorList>
    </citation>
    <scope>NUCLEOTIDE SEQUENCE [LARGE SCALE GENOMIC DNA]</scope>
    <source>
        <strain evidence="3 4">G18</strain>
    </source>
</reference>
<dbReference type="RefSeq" id="WP_210651980.1">
    <property type="nucleotide sequence ID" value="NZ_JAGKQQ010000001.1"/>
</dbReference>
<feature type="transmembrane region" description="Helical" evidence="2">
    <location>
        <begin position="65"/>
        <end position="84"/>
    </location>
</feature>
<dbReference type="EMBL" id="JAGKQQ010000001">
    <property type="protein sequence ID" value="MBP3953962.1"/>
    <property type="molecule type" value="Genomic_DNA"/>
</dbReference>
<name>A0ABS5BJS8_9BACT</name>
<evidence type="ECO:0000256" key="1">
    <source>
        <dbReference type="SAM" id="MobiDB-lite"/>
    </source>
</evidence>
<comment type="caution">
    <text evidence="3">The sequence shown here is derived from an EMBL/GenBank/DDBJ whole genome shotgun (WGS) entry which is preliminary data.</text>
</comment>
<proteinExistence type="predicted"/>
<keyword evidence="4" id="KW-1185">Reference proteome</keyword>
<keyword evidence="2" id="KW-1133">Transmembrane helix</keyword>
<protein>
    <submittedName>
        <fullName evidence="3">Uncharacterized protein</fullName>
    </submittedName>
</protein>
<sequence>MIEILILIRLSKSIAAKAREKGRGGAPFVFLLLALWLGGEVFGTVIGMIISLAVLGDEEPNLLVMYPPAILGAIVGAVVAFQIVKAIAPAHTGDYDDYERDDRDERRGRSDRREHDDYDRDERRDRDRDRY</sequence>
<organism evidence="3 4">
    <name type="scientific">Gemmata palustris</name>
    <dbReference type="NCBI Taxonomy" id="2822762"/>
    <lineage>
        <taxon>Bacteria</taxon>
        <taxon>Pseudomonadati</taxon>
        <taxon>Planctomycetota</taxon>
        <taxon>Planctomycetia</taxon>
        <taxon>Gemmatales</taxon>
        <taxon>Gemmataceae</taxon>
        <taxon>Gemmata</taxon>
    </lineage>
</organism>
<feature type="region of interest" description="Disordered" evidence="1">
    <location>
        <begin position="93"/>
        <end position="131"/>
    </location>
</feature>
<evidence type="ECO:0000313" key="3">
    <source>
        <dbReference type="EMBL" id="MBP3953962.1"/>
    </source>
</evidence>
<feature type="compositionally biased region" description="Basic and acidic residues" evidence="1">
    <location>
        <begin position="100"/>
        <end position="131"/>
    </location>
</feature>
<evidence type="ECO:0000256" key="2">
    <source>
        <dbReference type="SAM" id="Phobius"/>
    </source>
</evidence>
<keyword evidence="2" id="KW-0472">Membrane</keyword>
<evidence type="ECO:0000313" key="4">
    <source>
        <dbReference type="Proteomes" id="UP000676565"/>
    </source>
</evidence>
<feature type="transmembrane region" description="Helical" evidence="2">
    <location>
        <begin position="28"/>
        <end position="53"/>
    </location>
</feature>
<keyword evidence="2" id="KW-0812">Transmembrane</keyword>
<gene>
    <name evidence="3" type="ORF">J8F10_01420</name>
</gene>